<keyword evidence="10" id="KW-1185">Reference proteome</keyword>
<reference evidence="9 10" key="1">
    <citation type="submission" date="2020-09" db="EMBL/GenBank/DDBJ databases">
        <title>Marinomonas sp. nov., isolated from the cysticercosis algae of Qingdao, China.</title>
        <authorList>
            <person name="Sun X."/>
        </authorList>
    </citation>
    <scope>NUCLEOTIDE SEQUENCE [LARGE SCALE GENOMIC DNA]</scope>
    <source>
        <strain evidence="9 10">SM2066</strain>
    </source>
</reference>
<evidence type="ECO:0000256" key="6">
    <source>
        <dbReference type="ARBA" id="ARBA00023237"/>
    </source>
</evidence>
<proteinExistence type="inferred from homology"/>
<comment type="caution">
    <text evidence="9">The sequence shown here is derived from an EMBL/GenBank/DDBJ whole genome shotgun (WGS) entry which is preliminary data.</text>
</comment>
<evidence type="ECO:0000256" key="1">
    <source>
        <dbReference type="ARBA" id="ARBA00004571"/>
    </source>
</evidence>
<dbReference type="InterPro" id="IPR036942">
    <property type="entry name" value="Beta-barrel_TonB_sf"/>
</dbReference>
<keyword evidence="9" id="KW-0675">Receptor</keyword>
<keyword evidence="3 7" id="KW-1134">Transmembrane beta strand</keyword>
<dbReference type="Gene3D" id="2.170.130.10">
    <property type="entry name" value="TonB-dependent receptor, plug domain"/>
    <property type="match status" value="1"/>
</dbReference>
<dbReference type="Pfam" id="PF07715">
    <property type="entry name" value="Plug"/>
    <property type="match status" value="1"/>
</dbReference>
<dbReference type="Gene3D" id="2.40.170.20">
    <property type="entry name" value="TonB-dependent receptor, beta-barrel domain"/>
    <property type="match status" value="1"/>
</dbReference>
<keyword evidence="4 7" id="KW-0812">Transmembrane</keyword>
<keyword evidence="5 7" id="KW-0472">Membrane</keyword>
<evidence type="ECO:0000256" key="3">
    <source>
        <dbReference type="ARBA" id="ARBA00022452"/>
    </source>
</evidence>
<keyword evidence="2 7" id="KW-0813">Transport</keyword>
<dbReference type="InterPro" id="IPR012910">
    <property type="entry name" value="Plug_dom"/>
</dbReference>
<dbReference type="SMART" id="SM00965">
    <property type="entry name" value="STN"/>
    <property type="match status" value="1"/>
</dbReference>
<organism evidence="9 10">
    <name type="scientific">Marinomonas colpomeniae</name>
    <dbReference type="NCBI Taxonomy" id="2774408"/>
    <lineage>
        <taxon>Bacteria</taxon>
        <taxon>Pseudomonadati</taxon>
        <taxon>Pseudomonadota</taxon>
        <taxon>Gammaproteobacteria</taxon>
        <taxon>Oceanospirillales</taxon>
        <taxon>Oceanospirillaceae</taxon>
        <taxon>Marinomonas</taxon>
    </lineage>
</organism>
<dbReference type="InterPro" id="IPR011662">
    <property type="entry name" value="Secretin/TonB_short_N"/>
</dbReference>
<dbReference type="SUPFAM" id="SSF56935">
    <property type="entry name" value="Porins"/>
    <property type="match status" value="1"/>
</dbReference>
<evidence type="ECO:0000313" key="10">
    <source>
        <dbReference type="Proteomes" id="UP000604161"/>
    </source>
</evidence>
<gene>
    <name evidence="9" type="ORF">IF202_09255</name>
</gene>
<comment type="subcellular location">
    <subcellularLocation>
        <location evidence="1 7">Cell outer membrane</location>
        <topology evidence="1 7">Multi-pass membrane protein</topology>
    </subcellularLocation>
</comment>
<dbReference type="InterPro" id="IPR039426">
    <property type="entry name" value="TonB-dep_rcpt-like"/>
</dbReference>
<dbReference type="EMBL" id="JACYFC010000002">
    <property type="protein sequence ID" value="MBD5771242.1"/>
    <property type="molecule type" value="Genomic_DNA"/>
</dbReference>
<evidence type="ECO:0000256" key="4">
    <source>
        <dbReference type="ARBA" id="ARBA00022692"/>
    </source>
</evidence>
<dbReference type="Proteomes" id="UP000604161">
    <property type="component" value="Unassembled WGS sequence"/>
</dbReference>
<accession>A0ABR8P1Q9</accession>
<sequence>MPTSIFTKTSIAKMVRVTMVTSALYGSSIFAANLNEIQNYNIGSGQLSAALNQFAAQTGLFLSADSKLLRNKNTTGVSGSSTGLSALNALLLGTGLTFSVGVGGSVTVIREGEVIKDEEGVNLPVLLIEGSKSITAGKSTIDAEEIDFMAGGDGHLTDLLQGNGAVRYSLTSSASANNATMRPDEISIHGQSHYQNSYIIDGVAANNDLNPGDSEDTYTNPVTITANAFGMLTGSSSQAYYVDPDALDSVTVYDSNVPAEYGGFLGGVVSSRLKRYDEDSFSIKYAVSRDEWDEIHVDEETEEDYEDADVIDGSYTPEYLKQRLTLTGKKGLAEDTGLTFTASRATSQFAQIYNQSFAGTDFGDTALDYEDTIDNAMIRLDHRVNNSLDVGMSVLYANRYHDGVTSDTYDSNFVKSHQSVGVGFNSDYHVNKGTLKAKLSYSEKSDNLDSDESTFIYHQADYYAGNFPYSGGYGDINQQQDTTELSLDWEHDTFSFIGMEHDIKAGVTLNHQTMFYETESDIAYQYYRCSTTGCTDYSDEYLWIERTIDKNKLEISGHSVGTYLSDRFTVGDWAYYLGVRADYNSTLENIDFSPRANATWDVFGDKSTQLISGASRYYGRSFFRYEVNNQLRTWYNQTRYNSDGSVSSVTEYDDTSLSDYDLKTPYSDELMIGAIQHFGNVNATLKLVGRESKDIVTSAETDDGYDYYDNEGESTSFNTSLEFTTRDPLKLGITETHATFAISYQKSDSNSTSDVTYEDEISTDSVYYDGQIIYESELPSFDYNIPFAVNFSTTTEIPNWRLTLANRINVKAGGTVAVDSKEDYTDVDGEEYDIYEDVDFNSLITLDTTVTWRPQVFEKMEGSIKLSVNNVFDKYVDMSTSSSSNSYTTGRTFSLELGAYF</sequence>
<evidence type="ECO:0000313" key="9">
    <source>
        <dbReference type="EMBL" id="MBD5771242.1"/>
    </source>
</evidence>
<evidence type="ECO:0000259" key="8">
    <source>
        <dbReference type="SMART" id="SM00965"/>
    </source>
</evidence>
<evidence type="ECO:0000256" key="2">
    <source>
        <dbReference type="ARBA" id="ARBA00022448"/>
    </source>
</evidence>
<dbReference type="InterPro" id="IPR037066">
    <property type="entry name" value="Plug_dom_sf"/>
</dbReference>
<protein>
    <submittedName>
        <fullName evidence="9">TonB-dependent receptor plug domain-containing protein</fullName>
    </submittedName>
</protein>
<dbReference type="Gene3D" id="3.55.50.30">
    <property type="match status" value="1"/>
</dbReference>
<comment type="similarity">
    <text evidence="7">Belongs to the TonB-dependent receptor family.</text>
</comment>
<name>A0ABR8P1Q9_9GAMM</name>
<dbReference type="RefSeq" id="WP_191594580.1">
    <property type="nucleotide sequence ID" value="NZ_JACYFC010000002.1"/>
</dbReference>
<feature type="domain" description="Secretin/TonB short N-terminal" evidence="8">
    <location>
        <begin position="60"/>
        <end position="111"/>
    </location>
</feature>
<dbReference type="PROSITE" id="PS52016">
    <property type="entry name" value="TONB_DEPENDENT_REC_3"/>
    <property type="match status" value="1"/>
</dbReference>
<evidence type="ECO:0000256" key="5">
    <source>
        <dbReference type="ARBA" id="ARBA00023136"/>
    </source>
</evidence>
<evidence type="ECO:0000256" key="7">
    <source>
        <dbReference type="PROSITE-ProRule" id="PRU01360"/>
    </source>
</evidence>
<keyword evidence="6 7" id="KW-0998">Cell outer membrane</keyword>